<organism evidence="9 10">
    <name type="scientific">Candidatus Merdiplasma excrementigallinarum</name>
    <dbReference type="NCBI Taxonomy" id="2840864"/>
    <lineage>
        <taxon>Bacteria</taxon>
        <taxon>Bacillati</taxon>
        <taxon>Bacillota</taxon>
        <taxon>Clostridia</taxon>
        <taxon>Lachnospirales</taxon>
        <taxon>Lachnospiraceae</taxon>
        <taxon>Lachnospiraceae incertae sedis</taxon>
        <taxon>Candidatus Merdiplasma</taxon>
    </lineage>
</organism>
<evidence type="ECO:0000313" key="10">
    <source>
        <dbReference type="Proteomes" id="UP000886889"/>
    </source>
</evidence>
<feature type="domain" description="ABC3 transporter permease C-terminal" evidence="8">
    <location>
        <begin position="280"/>
        <end position="389"/>
    </location>
</feature>
<feature type="transmembrane region" description="Helical" evidence="7">
    <location>
        <begin position="272"/>
        <end position="292"/>
    </location>
</feature>
<dbReference type="GO" id="GO:0005886">
    <property type="term" value="C:plasma membrane"/>
    <property type="evidence" value="ECO:0007669"/>
    <property type="project" value="UniProtKB-SubCell"/>
</dbReference>
<evidence type="ECO:0000256" key="3">
    <source>
        <dbReference type="ARBA" id="ARBA00022692"/>
    </source>
</evidence>
<dbReference type="GO" id="GO:0022857">
    <property type="term" value="F:transmembrane transporter activity"/>
    <property type="evidence" value="ECO:0007669"/>
    <property type="project" value="TreeGrafter"/>
</dbReference>
<keyword evidence="4 7" id="KW-1133">Transmembrane helix</keyword>
<evidence type="ECO:0000256" key="2">
    <source>
        <dbReference type="ARBA" id="ARBA00022475"/>
    </source>
</evidence>
<feature type="transmembrane region" description="Helical" evidence="7">
    <location>
        <begin position="810"/>
        <end position="831"/>
    </location>
</feature>
<evidence type="ECO:0000259" key="8">
    <source>
        <dbReference type="Pfam" id="PF02687"/>
    </source>
</evidence>
<feature type="transmembrane region" description="Helical" evidence="7">
    <location>
        <begin position="328"/>
        <end position="351"/>
    </location>
</feature>
<dbReference type="EMBL" id="DVOS01000060">
    <property type="protein sequence ID" value="HIV23757.1"/>
    <property type="molecule type" value="Genomic_DNA"/>
</dbReference>
<dbReference type="PANTHER" id="PTHR30572">
    <property type="entry name" value="MEMBRANE COMPONENT OF TRANSPORTER-RELATED"/>
    <property type="match status" value="1"/>
</dbReference>
<reference evidence="9" key="1">
    <citation type="submission" date="2020-10" db="EMBL/GenBank/DDBJ databases">
        <authorList>
            <person name="Gilroy R."/>
        </authorList>
    </citation>
    <scope>NUCLEOTIDE SEQUENCE</scope>
    <source>
        <strain evidence="9">ChiBcec6-7307</strain>
    </source>
</reference>
<dbReference type="PANTHER" id="PTHR30572:SF4">
    <property type="entry name" value="ABC TRANSPORTER PERMEASE YTRF"/>
    <property type="match status" value="1"/>
</dbReference>
<dbReference type="InterPro" id="IPR003838">
    <property type="entry name" value="ABC3_permease_C"/>
</dbReference>
<evidence type="ECO:0000256" key="5">
    <source>
        <dbReference type="ARBA" id="ARBA00023136"/>
    </source>
</evidence>
<gene>
    <name evidence="9" type="ORF">IAC80_07425</name>
</gene>
<evidence type="ECO:0000256" key="4">
    <source>
        <dbReference type="ARBA" id="ARBA00022989"/>
    </source>
</evidence>
<feature type="transmembrane region" description="Helical" evidence="7">
    <location>
        <begin position="371"/>
        <end position="389"/>
    </location>
</feature>
<comment type="caution">
    <text evidence="9">The sequence shown here is derived from an EMBL/GenBank/DDBJ whole genome shotgun (WGS) entry which is preliminary data.</text>
</comment>
<evidence type="ECO:0000313" key="9">
    <source>
        <dbReference type="EMBL" id="HIV23757.1"/>
    </source>
</evidence>
<name>A0A9D1T9L4_9FIRM</name>
<comment type="subcellular location">
    <subcellularLocation>
        <location evidence="1">Cell membrane</location>
        <topology evidence="1">Multi-pass membrane protein</topology>
    </subcellularLocation>
</comment>
<feature type="transmembrane region" description="Helical" evidence="7">
    <location>
        <begin position="851"/>
        <end position="870"/>
    </location>
</feature>
<evidence type="ECO:0000256" key="6">
    <source>
        <dbReference type="ARBA" id="ARBA00038076"/>
    </source>
</evidence>
<evidence type="ECO:0000256" key="7">
    <source>
        <dbReference type="SAM" id="Phobius"/>
    </source>
</evidence>
<sequence length="887" mass="98532">MRNNNRQVIRKLSVRSMRQNKMRNLFAGLAIILTCMLFTVTASMGIGMMQVAQEQTMREVGTRCHAGLKDVTGEEMEDIVSDGRVKDYSWNILVASVENLIQRAGELRVPQGEQELENSFIELQEGELPVGEDDLVVDTLVMEELGLPCQVGQKVTLEFSLLGEKISREFTVCGWYEGDQISHSSQLYMSQACWEQLKGNRTEQDFLHYREESGSSLGAGLYQVSLDFAGAGDIEEQVRAVIRDAGYEPGTEVEYGVNWAYMQNRAEGLDPASGLVLAAAALIVVVMGYLIISNIFQISITQDIRFYGLLKTVGTTGRQIRRLIHRQAFLLSLAGIPAGLLLGLLIGKVLFPFAMSFTNTRGVEARLHFDPLILLFGVIFSAVTVMLGCRKPGKMAGAVSPVEAVRYSEGTVRRKKEKKSRTGARIHRMALSNLGRNKKKTISVILSLSLSLALLCVVVTGVESFRLDSYLESRLVGDVSIGSVRYTNLSSTVPDTMLDEEMATYMDSQPGITASARMYASTYPRTLQLDQEAAGLYESWREQGLLRAGDDWSDRALEQALEGREVQTDTYGYDPSLLKYLTVREGQLDVEKFKQGGYVLLTSVIGDHTEDCLLYEPGDRVVVNTVGPDSVPEEILDEGGNVIDVIWTDWEEKEYEVMAVVDIPSSLDLHSYSVNGVGVILPEEEFTRSYPAEGEYVGGEDYGYCFAKTYTLEEEQKEHFIQAARSYVEQVNPLMGFVAKETLEQEFAGMVTVIRTIGISLSAVIALIGILNFINSMATGIIARKREFAVLASIGMTGGQVRRLLLEEGLYYVLFSGLFGILLGSLGAWGVLSVLNQVIMFFQYRYNGDAFLIMLPVFVLIALLVPEVAYKRMCRESIVERLRDTEN</sequence>
<accession>A0A9D1T9L4</accession>
<feature type="domain" description="ABC3 transporter permease C-terminal" evidence="8">
    <location>
        <begin position="760"/>
        <end position="877"/>
    </location>
</feature>
<dbReference type="Pfam" id="PF02687">
    <property type="entry name" value="FtsX"/>
    <property type="match status" value="2"/>
</dbReference>
<feature type="transmembrane region" description="Helical" evidence="7">
    <location>
        <begin position="747"/>
        <end position="774"/>
    </location>
</feature>
<evidence type="ECO:0000256" key="1">
    <source>
        <dbReference type="ARBA" id="ARBA00004651"/>
    </source>
</evidence>
<dbReference type="Proteomes" id="UP000886889">
    <property type="component" value="Unassembled WGS sequence"/>
</dbReference>
<comment type="similarity">
    <text evidence="6">Belongs to the ABC-4 integral membrane protein family.</text>
</comment>
<keyword evidence="2" id="KW-1003">Cell membrane</keyword>
<proteinExistence type="inferred from homology"/>
<feature type="transmembrane region" description="Helical" evidence="7">
    <location>
        <begin position="442"/>
        <end position="462"/>
    </location>
</feature>
<reference evidence="9" key="2">
    <citation type="journal article" date="2021" name="PeerJ">
        <title>Extensive microbial diversity within the chicken gut microbiome revealed by metagenomics and culture.</title>
        <authorList>
            <person name="Gilroy R."/>
            <person name="Ravi A."/>
            <person name="Getino M."/>
            <person name="Pursley I."/>
            <person name="Horton D.L."/>
            <person name="Alikhan N.F."/>
            <person name="Baker D."/>
            <person name="Gharbi K."/>
            <person name="Hall N."/>
            <person name="Watson M."/>
            <person name="Adriaenssens E.M."/>
            <person name="Foster-Nyarko E."/>
            <person name="Jarju S."/>
            <person name="Secka A."/>
            <person name="Antonio M."/>
            <person name="Oren A."/>
            <person name="Chaudhuri R.R."/>
            <person name="La Ragione R."/>
            <person name="Hildebrand F."/>
            <person name="Pallen M.J."/>
        </authorList>
    </citation>
    <scope>NUCLEOTIDE SEQUENCE</scope>
    <source>
        <strain evidence="9">ChiBcec6-7307</strain>
    </source>
</reference>
<dbReference type="InterPro" id="IPR050250">
    <property type="entry name" value="Macrolide_Exporter_MacB"/>
</dbReference>
<keyword evidence="5 7" id="KW-0472">Membrane</keyword>
<dbReference type="AlphaFoldDB" id="A0A9D1T9L4"/>
<protein>
    <submittedName>
        <fullName evidence="9">ABC transporter permease</fullName>
    </submittedName>
</protein>
<keyword evidence="3 7" id="KW-0812">Transmembrane</keyword>